<dbReference type="InterPro" id="IPR051446">
    <property type="entry name" value="HTH_trans_reg/aminotransferase"/>
</dbReference>
<name>A0A545TYD3_9PROT</name>
<comment type="similarity">
    <text evidence="1">In the C-terminal section; belongs to the class-I pyridoxal-phosphate-dependent aminotransferase family.</text>
</comment>
<dbReference type="GO" id="GO:0003700">
    <property type="term" value="F:DNA-binding transcription factor activity"/>
    <property type="evidence" value="ECO:0007669"/>
    <property type="project" value="InterPro"/>
</dbReference>
<dbReference type="InterPro" id="IPR036390">
    <property type="entry name" value="WH_DNA-bd_sf"/>
</dbReference>
<dbReference type="OrthoDB" id="9794015at2"/>
<dbReference type="PANTHER" id="PTHR46577">
    <property type="entry name" value="HTH-TYPE TRANSCRIPTIONAL REGULATORY PROTEIN GABR"/>
    <property type="match status" value="1"/>
</dbReference>
<feature type="domain" description="HTH gntR-type" evidence="6">
    <location>
        <begin position="13"/>
        <end position="81"/>
    </location>
</feature>
<dbReference type="InterPro" id="IPR015424">
    <property type="entry name" value="PyrdxlP-dep_Trfase"/>
</dbReference>
<dbReference type="Proteomes" id="UP000315252">
    <property type="component" value="Unassembled WGS sequence"/>
</dbReference>
<dbReference type="Gene3D" id="3.40.640.10">
    <property type="entry name" value="Type I PLP-dependent aspartate aminotransferase-like (Major domain)"/>
    <property type="match status" value="1"/>
</dbReference>
<evidence type="ECO:0000256" key="1">
    <source>
        <dbReference type="ARBA" id="ARBA00005384"/>
    </source>
</evidence>
<accession>A0A545TYD3</accession>
<evidence type="ECO:0000259" key="6">
    <source>
        <dbReference type="PROSITE" id="PS50949"/>
    </source>
</evidence>
<keyword evidence="8" id="KW-1185">Reference proteome</keyword>
<dbReference type="GO" id="GO:0003677">
    <property type="term" value="F:DNA binding"/>
    <property type="evidence" value="ECO:0007669"/>
    <property type="project" value="UniProtKB-KW"/>
</dbReference>
<evidence type="ECO:0000256" key="3">
    <source>
        <dbReference type="ARBA" id="ARBA00023015"/>
    </source>
</evidence>
<dbReference type="PROSITE" id="PS50949">
    <property type="entry name" value="HTH_GNTR"/>
    <property type="match status" value="1"/>
</dbReference>
<dbReference type="SMART" id="SM00345">
    <property type="entry name" value="HTH_GNTR"/>
    <property type="match status" value="1"/>
</dbReference>
<dbReference type="GO" id="GO:0030170">
    <property type="term" value="F:pyridoxal phosphate binding"/>
    <property type="evidence" value="ECO:0007669"/>
    <property type="project" value="InterPro"/>
</dbReference>
<dbReference type="SUPFAM" id="SSF53383">
    <property type="entry name" value="PLP-dependent transferases"/>
    <property type="match status" value="1"/>
</dbReference>
<keyword evidence="5" id="KW-0804">Transcription</keyword>
<dbReference type="CDD" id="cd00609">
    <property type="entry name" value="AAT_like"/>
    <property type="match status" value="1"/>
</dbReference>
<dbReference type="AlphaFoldDB" id="A0A545TYD3"/>
<dbReference type="InterPro" id="IPR036388">
    <property type="entry name" value="WH-like_DNA-bd_sf"/>
</dbReference>
<dbReference type="CDD" id="cd07377">
    <property type="entry name" value="WHTH_GntR"/>
    <property type="match status" value="1"/>
</dbReference>
<dbReference type="InterPro" id="IPR000524">
    <property type="entry name" value="Tscrpt_reg_HTH_GntR"/>
</dbReference>
<dbReference type="SUPFAM" id="SSF46785">
    <property type="entry name" value="Winged helix' DNA-binding domain"/>
    <property type="match status" value="1"/>
</dbReference>
<evidence type="ECO:0000256" key="2">
    <source>
        <dbReference type="ARBA" id="ARBA00022898"/>
    </source>
</evidence>
<dbReference type="GO" id="GO:0008483">
    <property type="term" value="F:transaminase activity"/>
    <property type="evidence" value="ECO:0007669"/>
    <property type="project" value="UniProtKB-KW"/>
</dbReference>
<dbReference type="Pfam" id="PF00155">
    <property type="entry name" value="Aminotran_1_2"/>
    <property type="match status" value="1"/>
</dbReference>
<keyword evidence="2" id="KW-0663">Pyridoxal phosphate</keyword>
<protein>
    <submittedName>
        <fullName evidence="7">PLP-dependent aminotransferase family protein</fullName>
    </submittedName>
</protein>
<dbReference type="InterPro" id="IPR004839">
    <property type="entry name" value="Aminotransferase_I/II_large"/>
</dbReference>
<dbReference type="Gene3D" id="1.10.10.10">
    <property type="entry name" value="Winged helix-like DNA-binding domain superfamily/Winged helix DNA-binding domain"/>
    <property type="match status" value="1"/>
</dbReference>
<keyword evidence="7" id="KW-0032">Aminotransferase</keyword>
<keyword evidence="7" id="KW-0808">Transferase</keyword>
<keyword evidence="3" id="KW-0805">Transcription regulation</keyword>
<dbReference type="RefSeq" id="WP_142895834.1">
    <property type="nucleotide sequence ID" value="NZ_ML660053.1"/>
</dbReference>
<dbReference type="Pfam" id="PF00392">
    <property type="entry name" value="GntR"/>
    <property type="match status" value="1"/>
</dbReference>
<evidence type="ECO:0000256" key="4">
    <source>
        <dbReference type="ARBA" id="ARBA00023125"/>
    </source>
</evidence>
<proteinExistence type="inferred from homology"/>
<dbReference type="PANTHER" id="PTHR46577:SF1">
    <property type="entry name" value="HTH-TYPE TRANSCRIPTIONAL REGULATORY PROTEIN GABR"/>
    <property type="match status" value="1"/>
</dbReference>
<dbReference type="InterPro" id="IPR015421">
    <property type="entry name" value="PyrdxlP-dep_Trfase_major"/>
</dbReference>
<keyword evidence="4" id="KW-0238">DNA-binding</keyword>
<evidence type="ECO:0000313" key="8">
    <source>
        <dbReference type="Proteomes" id="UP000315252"/>
    </source>
</evidence>
<evidence type="ECO:0000256" key="5">
    <source>
        <dbReference type="ARBA" id="ARBA00023163"/>
    </source>
</evidence>
<evidence type="ECO:0000313" key="7">
    <source>
        <dbReference type="EMBL" id="TQV82204.1"/>
    </source>
</evidence>
<comment type="caution">
    <text evidence="7">The sequence shown here is derived from an EMBL/GenBank/DDBJ whole genome shotgun (WGS) entry which is preliminary data.</text>
</comment>
<dbReference type="EMBL" id="VHSH01000002">
    <property type="protein sequence ID" value="TQV82204.1"/>
    <property type="molecule type" value="Genomic_DNA"/>
</dbReference>
<gene>
    <name evidence="7" type="ORF">FKG95_08270</name>
</gene>
<organism evidence="7 8">
    <name type="scientific">Denitrobaculum tricleocarpae</name>
    <dbReference type="NCBI Taxonomy" id="2591009"/>
    <lineage>
        <taxon>Bacteria</taxon>
        <taxon>Pseudomonadati</taxon>
        <taxon>Pseudomonadota</taxon>
        <taxon>Alphaproteobacteria</taxon>
        <taxon>Rhodospirillales</taxon>
        <taxon>Rhodospirillaceae</taxon>
        <taxon>Denitrobaculum</taxon>
    </lineage>
</organism>
<sequence>MAIWLPDLTGRRGPKYLQILEAMAEDIASERLTAGTQLPPHRELAYQLGVSANTTSRAYAEAVKRALLRGEVGRGTFVRSPDASLQADEQAHLRRERTGPVDLSRNLPLPGFAEPHIRRVLGEVAAGDGLSGLLDYQTDEDLLHHSEAARIWLNSCGVEAQPDQIVTTMGGQHGLFCALMGLLRPGDLLLTESLTYMPVRAMAERFGLQTAAVTMDARGVVPEAFEKLCIGAKPKAFYLTPTLQAPTTTTLPAARRRSIADIAQRHGVILIEDDVFAPLKADRPAPLATSAPDQTVYVTSLSKTVAPGLRVGFLRAPAALVPALHHATNLSVWMTPPMTLEVAARLIRDGTAARLTAQQRAAAERRQSLARSILGHVEFAADPQGFHVWMPLPGAWRADTFRAHCARHDVLVSEGRSFAARVSDAPEAIRICLSHEADEIRLKRGLQTIANLLRLAPSESALEI</sequence>
<reference evidence="7 8" key="1">
    <citation type="submission" date="2019-06" db="EMBL/GenBank/DDBJ databases">
        <title>Whole genome sequence for Rhodospirillaceae sp. R148.</title>
        <authorList>
            <person name="Wang G."/>
        </authorList>
    </citation>
    <scope>NUCLEOTIDE SEQUENCE [LARGE SCALE GENOMIC DNA]</scope>
    <source>
        <strain evidence="7 8">R148</strain>
    </source>
</reference>